<dbReference type="InterPro" id="IPR036869">
    <property type="entry name" value="J_dom_sf"/>
</dbReference>
<dbReference type="CDD" id="cd10719">
    <property type="entry name" value="DnaJ_zf"/>
    <property type="match status" value="1"/>
</dbReference>
<dbReference type="GO" id="GO:0009408">
    <property type="term" value="P:response to heat"/>
    <property type="evidence" value="ECO:0007669"/>
    <property type="project" value="InterPro"/>
</dbReference>
<evidence type="ECO:0000313" key="19">
    <source>
        <dbReference type="Proteomes" id="UP000278222"/>
    </source>
</evidence>
<sequence length="374" mass="40582">MAKQDYYETLGVARDADQDDLKKAYRKLAMRWHPDRNPGSEEAEHKFKEINEAYDVLKDDQKRGAYDRYGHAAFEGGGGGRGGGGGGFEGFADIFEEMFGDVMGRRGGGNGGRGSDLRYNLEISLEDAFRGSEKTIRVPTHAACEACNGSGAEAGSRPVNCPTCQGHGKVRAQQGFFTIERTCPNCSGSGRIIEKPCKSCGGAGRVRKEKTLAVSIPAGVEDGTRIRLTGEGEAGLRGSPPGDLYIFLAISQHRFFQRDGANIHCRVPIPMTTAALGGQIEVPTLDGTFAKVSVPGGTQSGHQFRLRGKGMTVLRSTSRGDLYIQAIVETPMNLTKRQQELLREFEGAGGKEKTSPESTGFFQKVKEFWSDLRE</sequence>
<comment type="subcellular location">
    <subcellularLocation>
        <location evidence="1 14">Cytoplasm</location>
    </subcellularLocation>
</comment>
<feature type="binding site" evidence="14">
    <location>
        <position position="164"/>
    </location>
    <ligand>
        <name>Zn(2+)</name>
        <dbReference type="ChEBI" id="CHEBI:29105"/>
        <label>2</label>
    </ligand>
</feature>
<evidence type="ECO:0000259" key="16">
    <source>
        <dbReference type="PROSITE" id="PS50076"/>
    </source>
</evidence>
<dbReference type="PANTHER" id="PTHR43096:SF48">
    <property type="entry name" value="CHAPERONE PROTEIN DNAJ"/>
    <property type="match status" value="1"/>
</dbReference>
<evidence type="ECO:0000256" key="3">
    <source>
        <dbReference type="ARBA" id="ARBA00022490"/>
    </source>
</evidence>
<dbReference type="PROSITE" id="PS00636">
    <property type="entry name" value="DNAJ_1"/>
    <property type="match status" value="1"/>
</dbReference>
<name>A0A3N1KUU1_9PROT</name>
<dbReference type="InterPro" id="IPR001623">
    <property type="entry name" value="DnaJ_domain"/>
</dbReference>
<dbReference type="OrthoDB" id="9779889at2"/>
<dbReference type="InterPro" id="IPR018253">
    <property type="entry name" value="DnaJ_domain_CS"/>
</dbReference>
<dbReference type="FunFam" id="2.60.260.20:FF:000009">
    <property type="entry name" value="Putative Mitochondrial DnaJ chaperone"/>
    <property type="match status" value="1"/>
</dbReference>
<feature type="repeat" description="CXXCXGXG motif" evidence="14">
    <location>
        <begin position="161"/>
        <end position="168"/>
    </location>
</feature>
<comment type="cofactor">
    <cofactor evidence="14">
        <name>Zn(2+)</name>
        <dbReference type="ChEBI" id="CHEBI:29105"/>
    </cofactor>
    <text evidence="14">Binds 2 Zn(2+) ions per monomer.</text>
</comment>
<organism evidence="18 19">
    <name type="scientific">Stella humosa</name>
    <dbReference type="NCBI Taxonomy" id="94"/>
    <lineage>
        <taxon>Bacteria</taxon>
        <taxon>Pseudomonadati</taxon>
        <taxon>Pseudomonadota</taxon>
        <taxon>Alphaproteobacteria</taxon>
        <taxon>Rhodospirillales</taxon>
        <taxon>Stellaceae</taxon>
        <taxon>Stella</taxon>
    </lineage>
</organism>
<evidence type="ECO:0000313" key="18">
    <source>
        <dbReference type="EMBL" id="ROP84351.1"/>
    </source>
</evidence>
<feature type="binding site" evidence="14">
    <location>
        <position position="197"/>
    </location>
    <ligand>
        <name>Zn(2+)</name>
        <dbReference type="ChEBI" id="CHEBI:29105"/>
        <label>1</label>
    </ligand>
</feature>
<dbReference type="PROSITE" id="PS51188">
    <property type="entry name" value="ZF_CR"/>
    <property type="match status" value="1"/>
</dbReference>
<evidence type="ECO:0000256" key="8">
    <source>
        <dbReference type="ARBA" id="ARBA00022833"/>
    </source>
</evidence>
<dbReference type="PRINTS" id="PR00625">
    <property type="entry name" value="JDOMAIN"/>
</dbReference>
<feature type="binding site" evidence="14">
    <location>
        <position position="186"/>
    </location>
    <ligand>
        <name>Zn(2+)</name>
        <dbReference type="ChEBI" id="CHEBI:29105"/>
        <label>2</label>
    </ligand>
</feature>
<dbReference type="InterPro" id="IPR008971">
    <property type="entry name" value="HSP40/DnaJ_pept-bd"/>
</dbReference>
<dbReference type="SUPFAM" id="SSF49493">
    <property type="entry name" value="HSP40/DnaJ peptide-binding domain"/>
    <property type="match status" value="2"/>
</dbReference>
<dbReference type="NCBIfam" id="NF008035">
    <property type="entry name" value="PRK10767.1"/>
    <property type="match status" value="1"/>
</dbReference>
<reference evidence="18 19" key="1">
    <citation type="submission" date="2018-11" db="EMBL/GenBank/DDBJ databases">
        <title>Genomic Encyclopedia of Type Strains, Phase IV (KMG-IV): sequencing the most valuable type-strain genomes for metagenomic binning, comparative biology and taxonomic classification.</title>
        <authorList>
            <person name="Goeker M."/>
        </authorList>
    </citation>
    <scope>NUCLEOTIDE SEQUENCE [LARGE SCALE GENOMIC DNA]</scope>
    <source>
        <strain evidence="18 19">DSM 5900</strain>
    </source>
</reference>
<keyword evidence="9 14" id="KW-0346">Stress response</keyword>
<dbReference type="Gene3D" id="2.60.260.20">
    <property type="entry name" value="Urease metallochaperone UreE, N-terminal domain"/>
    <property type="match status" value="2"/>
</dbReference>
<keyword evidence="8 14" id="KW-0862">Zinc</keyword>
<feature type="binding site" evidence="14">
    <location>
        <position position="147"/>
    </location>
    <ligand>
        <name>Zn(2+)</name>
        <dbReference type="ChEBI" id="CHEBI:29105"/>
        <label>1</label>
    </ligand>
</feature>
<dbReference type="GO" id="GO:0005737">
    <property type="term" value="C:cytoplasm"/>
    <property type="evidence" value="ECO:0007669"/>
    <property type="project" value="UniProtKB-SubCell"/>
</dbReference>
<evidence type="ECO:0000256" key="1">
    <source>
        <dbReference type="ARBA" id="ARBA00004496"/>
    </source>
</evidence>
<keyword evidence="3 14" id="KW-0963">Cytoplasm</keyword>
<dbReference type="Gene3D" id="1.10.287.110">
    <property type="entry name" value="DnaJ domain"/>
    <property type="match status" value="1"/>
</dbReference>
<feature type="domain" description="CR-type" evidence="17">
    <location>
        <begin position="131"/>
        <end position="209"/>
    </location>
</feature>
<dbReference type="EMBL" id="RJKX01000015">
    <property type="protein sequence ID" value="ROP84351.1"/>
    <property type="molecule type" value="Genomic_DNA"/>
</dbReference>
<dbReference type="CDD" id="cd10747">
    <property type="entry name" value="DnaJ_C"/>
    <property type="match status" value="1"/>
</dbReference>
<proteinExistence type="inferred from homology"/>
<dbReference type="GO" id="GO:0042026">
    <property type="term" value="P:protein refolding"/>
    <property type="evidence" value="ECO:0007669"/>
    <property type="project" value="TreeGrafter"/>
</dbReference>
<comment type="similarity">
    <text evidence="12 14">Belongs to the DnaJ family.</text>
</comment>
<evidence type="ECO:0000256" key="14">
    <source>
        <dbReference type="HAMAP-Rule" id="MF_01152"/>
    </source>
</evidence>
<dbReference type="Gene3D" id="2.10.230.10">
    <property type="entry name" value="Heat shock protein DnaJ, cysteine-rich domain"/>
    <property type="match status" value="1"/>
</dbReference>
<feature type="binding site" evidence="14">
    <location>
        <position position="144"/>
    </location>
    <ligand>
        <name>Zn(2+)</name>
        <dbReference type="ChEBI" id="CHEBI:29105"/>
        <label>1</label>
    </ligand>
</feature>
<dbReference type="GO" id="GO:0031072">
    <property type="term" value="F:heat shock protein binding"/>
    <property type="evidence" value="ECO:0007669"/>
    <property type="project" value="InterPro"/>
</dbReference>
<dbReference type="SUPFAM" id="SSF57938">
    <property type="entry name" value="DnaJ/Hsp40 cysteine-rich domain"/>
    <property type="match status" value="1"/>
</dbReference>
<evidence type="ECO:0000256" key="12">
    <source>
        <dbReference type="ARBA" id="ARBA00061004"/>
    </source>
</evidence>
<dbReference type="CDD" id="cd06257">
    <property type="entry name" value="DnaJ"/>
    <property type="match status" value="1"/>
</dbReference>
<comment type="caution">
    <text evidence="18">The sequence shown here is derived from an EMBL/GenBank/DDBJ whole genome shotgun (WGS) entry which is preliminary data.</text>
</comment>
<dbReference type="InterPro" id="IPR036410">
    <property type="entry name" value="HSP_DnaJ_Cys-rich_dom_sf"/>
</dbReference>
<keyword evidence="5 14" id="KW-0479">Metal-binding</keyword>
<dbReference type="Pfam" id="PF00684">
    <property type="entry name" value="DnaJ_CXXCXGXG"/>
    <property type="match status" value="1"/>
</dbReference>
<evidence type="ECO:0000256" key="10">
    <source>
        <dbReference type="ARBA" id="ARBA00023186"/>
    </source>
</evidence>
<dbReference type="FunFam" id="2.10.230.10:FF:000002">
    <property type="entry name" value="Molecular chaperone DnaJ"/>
    <property type="match status" value="1"/>
</dbReference>
<evidence type="ECO:0000259" key="17">
    <source>
        <dbReference type="PROSITE" id="PS51188"/>
    </source>
</evidence>
<comment type="domain">
    <text evidence="14">The J domain is necessary and sufficient to stimulate DnaK ATPase activity. Zinc center 1 plays an important role in the autonomous, DnaK-independent chaperone activity of DnaJ. Zinc center 2 is essential for interaction with DnaK and for DnaJ activity.</text>
</comment>
<keyword evidence="4 14" id="KW-0235">DNA replication</keyword>
<evidence type="ECO:0000256" key="6">
    <source>
        <dbReference type="ARBA" id="ARBA00022737"/>
    </source>
</evidence>
<dbReference type="RefSeq" id="WP_123692215.1">
    <property type="nucleotide sequence ID" value="NZ_AP019700.1"/>
</dbReference>
<dbReference type="GO" id="GO:0005524">
    <property type="term" value="F:ATP binding"/>
    <property type="evidence" value="ECO:0007669"/>
    <property type="project" value="InterPro"/>
</dbReference>
<gene>
    <name evidence="14" type="primary">dnaJ</name>
    <name evidence="18" type="ORF">EDC65_3702</name>
</gene>
<dbReference type="Proteomes" id="UP000278222">
    <property type="component" value="Unassembled WGS sequence"/>
</dbReference>
<protein>
    <recommendedName>
        <fullName evidence="13 14">Chaperone protein DnaJ</fullName>
    </recommendedName>
</protein>
<dbReference type="HAMAP" id="MF_01152">
    <property type="entry name" value="DnaJ"/>
    <property type="match status" value="1"/>
</dbReference>
<comment type="function">
    <text evidence="11 14">Participates actively in the response to hyperosmotic and heat shock by preventing the aggregation of stress-denatured proteins and by disaggregating proteins, also in an autonomous, DnaK-independent fashion. Unfolded proteins bind initially to DnaJ; upon interaction with the DnaJ-bound protein, DnaK hydrolyzes its bound ATP, resulting in the formation of a stable complex. GrpE releases ADP from DnaK; ATP binding to DnaK triggers the release of the substrate protein, thus completing the reaction cycle. Several rounds of ATP-dependent interactions between DnaJ, DnaK and GrpE are required for fully efficient folding. Also involved, together with DnaK and GrpE, in the DNA replication of plasmids through activation of initiation proteins.</text>
</comment>
<evidence type="ECO:0000256" key="15">
    <source>
        <dbReference type="PROSITE-ProRule" id="PRU00546"/>
    </source>
</evidence>
<dbReference type="InterPro" id="IPR001305">
    <property type="entry name" value="HSP_DnaJ_Cys-rich_dom"/>
</dbReference>
<feature type="repeat" description="CXXCXGXG motif" evidence="14">
    <location>
        <begin position="197"/>
        <end position="204"/>
    </location>
</feature>
<evidence type="ECO:0000256" key="13">
    <source>
        <dbReference type="ARBA" id="ARBA00067609"/>
    </source>
</evidence>
<dbReference type="InterPro" id="IPR012724">
    <property type="entry name" value="DnaJ"/>
</dbReference>
<dbReference type="FunFam" id="1.10.287.110:FF:000034">
    <property type="entry name" value="Chaperone protein DnaJ"/>
    <property type="match status" value="1"/>
</dbReference>
<feature type="repeat" description="CXXCXGXG motif" evidence="14">
    <location>
        <begin position="144"/>
        <end position="151"/>
    </location>
</feature>
<feature type="domain" description="J" evidence="16">
    <location>
        <begin position="5"/>
        <end position="70"/>
    </location>
</feature>
<evidence type="ECO:0000256" key="11">
    <source>
        <dbReference type="ARBA" id="ARBA00053423"/>
    </source>
</evidence>
<feature type="binding site" evidence="14">
    <location>
        <position position="183"/>
    </location>
    <ligand>
        <name>Zn(2+)</name>
        <dbReference type="ChEBI" id="CHEBI:29105"/>
        <label>2</label>
    </ligand>
</feature>
<evidence type="ECO:0000256" key="4">
    <source>
        <dbReference type="ARBA" id="ARBA00022705"/>
    </source>
</evidence>
<dbReference type="GO" id="GO:0006260">
    <property type="term" value="P:DNA replication"/>
    <property type="evidence" value="ECO:0007669"/>
    <property type="project" value="UniProtKB-KW"/>
</dbReference>
<dbReference type="SMART" id="SM00271">
    <property type="entry name" value="DnaJ"/>
    <property type="match status" value="1"/>
</dbReference>
<accession>A0A3N1KUU1</accession>
<evidence type="ECO:0000256" key="7">
    <source>
        <dbReference type="ARBA" id="ARBA00022771"/>
    </source>
</evidence>
<dbReference type="InterPro" id="IPR002939">
    <property type="entry name" value="DnaJ_C"/>
</dbReference>
<dbReference type="GO" id="GO:0008270">
    <property type="term" value="F:zinc ion binding"/>
    <property type="evidence" value="ECO:0007669"/>
    <property type="project" value="UniProtKB-UniRule"/>
</dbReference>
<dbReference type="GO" id="GO:0051082">
    <property type="term" value="F:unfolded protein binding"/>
    <property type="evidence" value="ECO:0007669"/>
    <property type="project" value="UniProtKB-UniRule"/>
</dbReference>
<dbReference type="PROSITE" id="PS50076">
    <property type="entry name" value="DNAJ_2"/>
    <property type="match status" value="1"/>
</dbReference>
<keyword evidence="10 14" id="KW-0143">Chaperone</keyword>
<dbReference type="NCBIfam" id="TIGR02349">
    <property type="entry name" value="DnaJ_bact"/>
    <property type="match status" value="1"/>
</dbReference>
<dbReference type="Pfam" id="PF00226">
    <property type="entry name" value="DnaJ"/>
    <property type="match status" value="1"/>
</dbReference>
<dbReference type="Pfam" id="PF01556">
    <property type="entry name" value="DnaJ_C"/>
    <property type="match status" value="1"/>
</dbReference>
<keyword evidence="6 14" id="KW-0677">Repeat</keyword>
<evidence type="ECO:0000256" key="9">
    <source>
        <dbReference type="ARBA" id="ARBA00023016"/>
    </source>
</evidence>
<evidence type="ECO:0000256" key="2">
    <source>
        <dbReference type="ARBA" id="ARBA00011738"/>
    </source>
</evidence>
<dbReference type="AlphaFoldDB" id="A0A3N1KUU1"/>
<dbReference type="FunFam" id="2.60.260.20:FF:000004">
    <property type="entry name" value="Molecular chaperone DnaJ"/>
    <property type="match status" value="1"/>
</dbReference>
<evidence type="ECO:0000256" key="5">
    <source>
        <dbReference type="ARBA" id="ARBA00022723"/>
    </source>
</evidence>
<comment type="subunit">
    <text evidence="2 14">Homodimer.</text>
</comment>
<feature type="repeat" description="CXXCXGXG motif" evidence="14">
    <location>
        <begin position="183"/>
        <end position="190"/>
    </location>
</feature>
<dbReference type="SUPFAM" id="SSF46565">
    <property type="entry name" value="Chaperone J-domain"/>
    <property type="match status" value="1"/>
</dbReference>
<feature type="zinc finger region" description="CR-type" evidence="15">
    <location>
        <begin position="131"/>
        <end position="209"/>
    </location>
</feature>
<dbReference type="PANTHER" id="PTHR43096">
    <property type="entry name" value="DNAJ HOMOLOG 1, MITOCHONDRIAL-RELATED"/>
    <property type="match status" value="1"/>
</dbReference>
<keyword evidence="7 14" id="KW-0863">Zinc-finger</keyword>
<keyword evidence="19" id="KW-1185">Reference proteome</keyword>
<feature type="binding site" evidence="14">
    <location>
        <position position="200"/>
    </location>
    <ligand>
        <name>Zn(2+)</name>
        <dbReference type="ChEBI" id="CHEBI:29105"/>
        <label>1</label>
    </ligand>
</feature>
<feature type="binding site" evidence="14">
    <location>
        <position position="161"/>
    </location>
    <ligand>
        <name>Zn(2+)</name>
        <dbReference type="ChEBI" id="CHEBI:29105"/>
        <label>2</label>
    </ligand>
</feature>